<evidence type="ECO:0000259" key="1">
    <source>
        <dbReference type="Pfam" id="PF01402"/>
    </source>
</evidence>
<dbReference type="Gene3D" id="1.10.1220.10">
    <property type="entry name" value="Met repressor-like"/>
    <property type="match status" value="1"/>
</dbReference>
<proteinExistence type="predicted"/>
<dbReference type="Pfam" id="PF01402">
    <property type="entry name" value="RHH_1"/>
    <property type="match status" value="1"/>
</dbReference>
<accession>A0ABU9XV43</accession>
<evidence type="ECO:0000313" key="2">
    <source>
        <dbReference type="EMBL" id="MEN2787420.1"/>
    </source>
</evidence>
<sequence length="88" mass="10079">MRTLVDLPDDDVAWLDGVARAEGKSRTAVVREAITAFRHAENKTEMEQYFGLWERHGSRVDGLAYERELREEWPTAEGLDRSSRSDVA</sequence>
<name>A0ABU9XV43_9SPHN</name>
<reference evidence="2 3" key="1">
    <citation type="submission" date="2024-05" db="EMBL/GenBank/DDBJ databases">
        <authorList>
            <person name="Liu Q."/>
            <person name="Xin Y.-H."/>
        </authorList>
    </citation>
    <scope>NUCLEOTIDE SEQUENCE [LARGE SCALE GENOMIC DNA]</scope>
    <source>
        <strain evidence="2 3">CGMCC 1.15349</strain>
    </source>
</reference>
<organism evidence="2 3">
    <name type="scientific">Sphingomonas qilianensis</name>
    <dbReference type="NCBI Taxonomy" id="1736690"/>
    <lineage>
        <taxon>Bacteria</taxon>
        <taxon>Pseudomonadati</taxon>
        <taxon>Pseudomonadota</taxon>
        <taxon>Alphaproteobacteria</taxon>
        <taxon>Sphingomonadales</taxon>
        <taxon>Sphingomonadaceae</taxon>
        <taxon>Sphingomonas</taxon>
    </lineage>
</organism>
<feature type="domain" description="Ribbon-helix-helix protein CopG" evidence="1">
    <location>
        <begin position="2"/>
        <end position="36"/>
    </location>
</feature>
<dbReference type="EMBL" id="JBDIMF010000006">
    <property type="protein sequence ID" value="MEN2787420.1"/>
    <property type="molecule type" value="Genomic_DNA"/>
</dbReference>
<dbReference type="InterPro" id="IPR002145">
    <property type="entry name" value="CopG"/>
</dbReference>
<gene>
    <name evidence="2" type="ORF">ABC969_13445</name>
</gene>
<dbReference type="RefSeq" id="WP_345865582.1">
    <property type="nucleotide sequence ID" value="NZ_JBDIMF010000006.1"/>
</dbReference>
<comment type="caution">
    <text evidence="2">The sequence shown here is derived from an EMBL/GenBank/DDBJ whole genome shotgun (WGS) entry which is preliminary data.</text>
</comment>
<keyword evidence="3" id="KW-1185">Reference proteome</keyword>
<evidence type="ECO:0000313" key="3">
    <source>
        <dbReference type="Proteomes" id="UP001404104"/>
    </source>
</evidence>
<protein>
    <submittedName>
        <fullName evidence="2">Ribbon-helix-helix protein, CopG family</fullName>
    </submittedName>
</protein>
<dbReference type="InterPro" id="IPR013321">
    <property type="entry name" value="Arc_rbn_hlx_hlx"/>
</dbReference>
<dbReference type="Proteomes" id="UP001404104">
    <property type="component" value="Unassembled WGS sequence"/>
</dbReference>